<keyword evidence="3" id="KW-1185">Reference proteome</keyword>
<dbReference type="Proteomes" id="UP000204221">
    <property type="component" value="Chromosome"/>
</dbReference>
<feature type="compositionally biased region" description="Basic residues" evidence="1">
    <location>
        <begin position="139"/>
        <end position="148"/>
    </location>
</feature>
<feature type="compositionally biased region" description="Basic and acidic residues" evidence="1">
    <location>
        <begin position="157"/>
        <end position="167"/>
    </location>
</feature>
<accession>A0A221W7P0</accession>
<feature type="region of interest" description="Disordered" evidence="1">
    <location>
        <begin position="32"/>
        <end position="178"/>
    </location>
</feature>
<feature type="compositionally biased region" description="Basic and acidic residues" evidence="1">
    <location>
        <begin position="111"/>
        <end position="134"/>
    </location>
</feature>
<evidence type="ECO:0000256" key="1">
    <source>
        <dbReference type="SAM" id="MobiDB-lite"/>
    </source>
</evidence>
<dbReference type="AlphaFoldDB" id="A0A221W7P0"/>
<evidence type="ECO:0000313" key="3">
    <source>
        <dbReference type="Proteomes" id="UP000204221"/>
    </source>
</evidence>
<sequence>MTCVFVGVIVPPDIPARFDQRMRMSEWTTVPVTQRAGPDRRDAGWRGHTAGQATGTAARPVEQPATAGPAMSDTAMSDTTARTAPLGDGHRQARARGRPPPENTGAAAPTADRRDIATRRRRDRPCARPARADASHGPTTRRRCHRSPSGRSAHGAAESRRVPRCTKEVNPQSVSRSS</sequence>
<organism evidence="2 3">
    <name type="scientific">Actinoalloteichus hoggarensis</name>
    <dbReference type="NCBI Taxonomy" id="1470176"/>
    <lineage>
        <taxon>Bacteria</taxon>
        <taxon>Bacillati</taxon>
        <taxon>Actinomycetota</taxon>
        <taxon>Actinomycetes</taxon>
        <taxon>Pseudonocardiales</taxon>
        <taxon>Pseudonocardiaceae</taxon>
        <taxon>Actinoalloteichus</taxon>
    </lineage>
</organism>
<name>A0A221W7P0_9PSEU</name>
<gene>
    <name evidence="2" type="ORF">AHOG_21560</name>
</gene>
<proteinExistence type="predicted"/>
<dbReference type="EMBL" id="CP022521">
    <property type="protein sequence ID" value="ASO21928.1"/>
    <property type="molecule type" value="Genomic_DNA"/>
</dbReference>
<feature type="compositionally biased region" description="Low complexity" evidence="1">
    <location>
        <begin position="47"/>
        <end position="58"/>
    </location>
</feature>
<feature type="compositionally biased region" description="Polar residues" evidence="1">
    <location>
        <begin position="169"/>
        <end position="178"/>
    </location>
</feature>
<dbReference type="KEGG" id="ahg:AHOG_21560"/>
<reference evidence="2 3" key="1">
    <citation type="submission" date="2017-07" db="EMBL/GenBank/DDBJ databases">
        <title>Complete genome sequence of Actinoalloteichus hoggarensis DSM 45943, type strain of Actinoalloteichus hoggarensis.</title>
        <authorList>
            <person name="Ruckert C."/>
            <person name="Nouioui I."/>
            <person name="Willmese J."/>
            <person name="van Wezel G."/>
            <person name="Klenk H.-P."/>
            <person name="Kalinowski J."/>
            <person name="Zotchev S.B."/>
        </authorList>
    </citation>
    <scope>NUCLEOTIDE SEQUENCE [LARGE SCALE GENOMIC DNA]</scope>
    <source>
        <strain evidence="2 3">DSM 45943</strain>
    </source>
</reference>
<evidence type="ECO:0000313" key="2">
    <source>
        <dbReference type="EMBL" id="ASO21928.1"/>
    </source>
</evidence>
<protein>
    <submittedName>
        <fullName evidence="2">Uncharacterized protein</fullName>
    </submittedName>
</protein>